<proteinExistence type="predicted"/>
<evidence type="ECO:0008006" key="4">
    <source>
        <dbReference type="Google" id="ProtNLM"/>
    </source>
</evidence>
<dbReference type="InterPro" id="IPR051710">
    <property type="entry name" value="Phosphatase_SH3-domain"/>
</dbReference>
<dbReference type="PANTHER" id="PTHR16469">
    <property type="entry name" value="UBIQUITIN-ASSOCIATED AND SH3 DOMAIN-CONTAINING BA-RELATED"/>
    <property type="match status" value="1"/>
</dbReference>
<dbReference type="CDD" id="cd07067">
    <property type="entry name" value="HP_PGM_like"/>
    <property type="match status" value="1"/>
</dbReference>
<accession>A0A9N9YMM6</accession>
<feature type="region of interest" description="Disordered" evidence="1">
    <location>
        <begin position="257"/>
        <end position="308"/>
    </location>
</feature>
<evidence type="ECO:0000313" key="3">
    <source>
        <dbReference type="Proteomes" id="UP000696573"/>
    </source>
</evidence>
<comment type="caution">
    <text evidence="2">The sequence shown here is derived from an EMBL/GenBank/DDBJ whole genome shotgun (WGS) entry which is preliminary data.</text>
</comment>
<organism evidence="2 3">
    <name type="scientific">Clonostachys rhizophaga</name>
    <dbReference type="NCBI Taxonomy" id="160324"/>
    <lineage>
        <taxon>Eukaryota</taxon>
        <taxon>Fungi</taxon>
        <taxon>Dikarya</taxon>
        <taxon>Ascomycota</taxon>
        <taxon>Pezizomycotina</taxon>
        <taxon>Sordariomycetes</taxon>
        <taxon>Hypocreomycetidae</taxon>
        <taxon>Hypocreales</taxon>
        <taxon>Bionectriaceae</taxon>
        <taxon>Clonostachys</taxon>
    </lineage>
</organism>
<name>A0A9N9YMM6_9HYPO</name>
<dbReference type="SUPFAM" id="SSF53254">
    <property type="entry name" value="Phosphoglycerate mutase-like"/>
    <property type="match status" value="1"/>
</dbReference>
<gene>
    <name evidence="2" type="ORF">CRHIZ90672A_00002932</name>
</gene>
<dbReference type="Pfam" id="PF00300">
    <property type="entry name" value="His_Phos_1"/>
    <property type="match status" value="2"/>
</dbReference>
<dbReference type="AlphaFoldDB" id="A0A9N9YMM6"/>
<dbReference type="OrthoDB" id="414418at2759"/>
<dbReference type="Proteomes" id="UP000696573">
    <property type="component" value="Unassembled WGS sequence"/>
</dbReference>
<dbReference type="PANTHER" id="PTHR16469:SF51">
    <property type="entry name" value="TRANSCRIPTION FACTOR TAU 55 KDA SUBUNIT"/>
    <property type="match status" value="1"/>
</dbReference>
<evidence type="ECO:0000313" key="2">
    <source>
        <dbReference type="EMBL" id="CAH0026830.1"/>
    </source>
</evidence>
<evidence type="ECO:0000256" key="1">
    <source>
        <dbReference type="SAM" id="MobiDB-lite"/>
    </source>
</evidence>
<dbReference type="SMART" id="SM00855">
    <property type="entry name" value="PGAM"/>
    <property type="match status" value="1"/>
</dbReference>
<reference evidence="2" key="1">
    <citation type="submission" date="2021-10" db="EMBL/GenBank/DDBJ databases">
        <authorList>
            <person name="Piombo E."/>
        </authorList>
    </citation>
    <scope>NUCLEOTIDE SEQUENCE</scope>
</reference>
<keyword evidence="3" id="KW-1185">Reference proteome</keyword>
<dbReference type="InterPro" id="IPR013078">
    <property type="entry name" value="His_Pase_superF_clade-1"/>
</dbReference>
<dbReference type="InterPro" id="IPR029033">
    <property type="entry name" value="His_PPase_superfam"/>
</dbReference>
<dbReference type="Gene3D" id="3.40.50.1240">
    <property type="entry name" value="Phosphoglycerate mutase-like"/>
    <property type="match status" value="1"/>
</dbReference>
<sequence length="353" mass="38302">MSLEYIYVVRHGPRQMRDLNATRIVNHPKTDKNAFDATQFRGSWNVDPRTGVYSTTVPTPTGIAADPALTSHGTRQAEELGHHLMTLDPPIDAVYSSPYYRCLQTISPFVEFSRRQVEASSGAPPSDGAAASATSIRPEYGLGEWFGLAPFDHPQPAPVKFLKEKFPAICEDYSSTTHAPIKGETLAQLYERIATSVRAIIERCDNEGKRAVVLCTHAAVVIALGRVLTGCIPDDPSVQDFGAFTCGLSVFRRPAAAATGGEKQQQGQAQCRPAGPPIREGEAAHVSDAAPAMSDESKERPSPWEVVPPWRCESNSDCSFLSSGAERGWMFFGDESFLELGPMSQAPSFGTKL</sequence>
<dbReference type="EMBL" id="CABFNQ020000725">
    <property type="protein sequence ID" value="CAH0026830.1"/>
    <property type="molecule type" value="Genomic_DNA"/>
</dbReference>
<protein>
    <recommendedName>
        <fullName evidence="4">Transcription factor tau 55 kDa subunit</fullName>
    </recommendedName>
</protein>